<accession>O90834</accession>
<name>O90834_9HIV2</name>
<sequence>ELQRKCQAQVDQQHPPSGRGGNYPVQNIGGNYTHVPLSPPNSKCLGKISGRKEVRGRSSARISGALRRLHALRYQSNAQLRGRPSSSYANNQGKLLMMKQQIGMRNIQYQAPYQRGSLEIQGDLT</sequence>
<dbReference type="InterPro" id="IPR008919">
    <property type="entry name" value="Retrov_capsid_N"/>
</dbReference>
<organismHost>
    <name type="scientific">Homo sapiens</name>
    <name type="common">Human</name>
    <dbReference type="NCBI Taxonomy" id="9606"/>
</organismHost>
<feature type="non-terminal residue" evidence="2">
    <location>
        <position position="1"/>
    </location>
</feature>
<feature type="region of interest" description="Disordered" evidence="1">
    <location>
        <begin position="1"/>
        <end position="41"/>
    </location>
</feature>
<evidence type="ECO:0000256" key="1">
    <source>
        <dbReference type="SAM" id="MobiDB-lite"/>
    </source>
</evidence>
<organism evidence="2">
    <name type="scientific">Human immunodeficiency virus 2</name>
    <dbReference type="NCBI Taxonomy" id="11709"/>
    <lineage>
        <taxon>Viruses</taxon>
        <taxon>Riboviria</taxon>
        <taxon>Pararnavirae</taxon>
        <taxon>Artverviricota</taxon>
        <taxon>Revtraviricetes</taxon>
        <taxon>Ortervirales</taxon>
        <taxon>Retroviridae</taxon>
        <taxon>Orthoretrovirinae</taxon>
        <taxon>Lentivirus</taxon>
        <taxon>Lentivirus humimdef2</taxon>
    </lineage>
</organism>
<dbReference type="EMBL" id="AJ011195">
    <property type="protein sequence ID" value="CAA09506.1"/>
    <property type="molecule type" value="Genomic_DNA"/>
</dbReference>
<dbReference type="GO" id="GO:0016032">
    <property type="term" value="P:viral process"/>
    <property type="evidence" value="ECO:0007669"/>
    <property type="project" value="InterPro"/>
</dbReference>
<dbReference type="SUPFAM" id="SSF47943">
    <property type="entry name" value="Retrovirus capsid protein, N-terminal core domain"/>
    <property type="match status" value="1"/>
</dbReference>
<protein>
    <submittedName>
        <fullName evidence="2">Gag protein</fullName>
    </submittedName>
</protein>
<reference evidence="2" key="2">
    <citation type="submission" date="1998-07" db="EMBL/GenBank/DDBJ databases">
        <title>Correlation of HIV-2 genotype with progression to AID in vivo.</title>
        <authorList>
            <person name="Grassly N."/>
            <person name="Xiang Z."/>
            <person name="Ariyoshi K."/>
            <person name="Aaby P."/>
            <person name="Jensen H."/>
            <person name="Dias F."/>
            <person name="Whittle H."/>
            <person name="Breuer J."/>
        </authorList>
    </citation>
    <scope>NUCLEOTIDE SEQUENCE</scope>
    <source>
        <strain evidence="2">A</strain>
    </source>
</reference>
<reference evidence="2" key="1">
    <citation type="journal article" date="1997" name="AIDS Res. Hum. Retroviruses">
        <title>HIV type 2 pathogenicity is not related to subtype in rural Guinea Bissau.</title>
        <authorList>
            <person name="Xiang Z."/>
            <person name="Ariyoshi K."/>
            <person name="Wilkins A."/>
            <person name="Dias F."/>
            <person name="Whittle H."/>
            <person name="Breuer J."/>
        </authorList>
    </citation>
    <scope>NUCLEOTIDE SEQUENCE</scope>
    <source>
        <strain evidence="2">A</strain>
    </source>
</reference>
<evidence type="ECO:0000313" key="2">
    <source>
        <dbReference type="EMBL" id="CAA09506.1"/>
    </source>
</evidence>
<gene>
    <name evidence="2" type="primary">gag</name>
</gene>
<proteinExistence type="predicted"/>
<feature type="non-terminal residue" evidence="2">
    <location>
        <position position="125"/>
    </location>
</feature>